<proteinExistence type="predicted"/>
<dbReference type="AlphaFoldDB" id="A0A1K2HXK7"/>
<accession>A0A1K2HXK7</accession>
<protein>
    <submittedName>
        <fullName evidence="1">Uncharacterized protein</fullName>
    </submittedName>
</protein>
<name>A0A1K2HXK7_9HYPH</name>
<evidence type="ECO:0000313" key="2">
    <source>
        <dbReference type="Proteomes" id="UP000183447"/>
    </source>
</evidence>
<gene>
    <name evidence="1" type="ORF">SAMN02983003_2020</name>
</gene>
<sequence>MRHHATTDRRSGAIAIRGDIAIEDLVALFGVRVVAMHFCLHPVMIG</sequence>
<evidence type="ECO:0000313" key="1">
    <source>
        <dbReference type="EMBL" id="SFZ84456.1"/>
    </source>
</evidence>
<dbReference type="Proteomes" id="UP000183447">
    <property type="component" value="Unassembled WGS sequence"/>
</dbReference>
<organism evidence="1 2">
    <name type="scientific">Devosia enhydra</name>
    <dbReference type="NCBI Taxonomy" id="665118"/>
    <lineage>
        <taxon>Bacteria</taxon>
        <taxon>Pseudomonadati</taxon>
        <taxon>Pseudomonadota</taxon>
        <taxon>Alphaproteobacteria</taxon>
        <taxon>Hyphomicrobiales</taxon>
        <taxon>Devosiaceae</taxon>
        <taxon>Devosia</taxon>
    </lineage>
</organism>
<reference evidence="1 2" key="1">
    <citation type="submission" date="2016-11" db="EMBL/GenBank/DDBJ databases">
        <authorList>
            <person name="Jaros S."/>
            <person name="Januszkiewicz K."/>
            <person name="Wedrychowicz H."/>
        </authorList>
    </citation>
    <scope>NUCLEOTIDE SEQUENCE [LARGE SCALE GENOMIC DNA]</scope>
    <source>
        <strain evidence="1 2">ATCC 23634</strain>
    </source>
</reference>
<dbReference type="EMBL" id="FPKU01000002">
    <property type="protein sequence ID" value="SFZ84456.1"/>
    <property type="molecule type" value="Genomic_DNA"/>
</dbReference>
<keyword evidence="2" id="KW-1185">Reference proteome</keyword>